<evidence type="ECO:0000256" key="4">
    <source>
        <dbReference type="ARBA" id="ARBA00022692"/>
    </source>
</evidence>
<dbReference type="RefSeq" id="WP_106168329.1">
    <property type="nucleotide sequence ID" value="NZ_JAVKZF010000001.1"/>
</dbReference>
<feature type="transmembrane region" description="Helical" evidence="7">
    <location>
        <begin position="310"/>
        <end position="337"/>
    </location>
</feature>
<evidence type="ECO:0000313" key="9">
    <source>
        <dbReference type="EMBL" id="RUT06852.1"/>
    </source>
</evidence>
<feature type="transmembrane region" description="Helical" evidence="7">
    <location>
        <begin position="357"/>
        <end position="376"/>
    </location>
</feature>
<dbReference type="Proteomes" id="UP000282574">
    <property type="component" value="Unassembled WGS sequence"/>
</dbReference>
<evidence type="ECO:0000256" key="2">
    <source>
        <dbReference type="ARBA" id="ARBA00022448"/>
    </source>
</evidence>
<organism evidence="9 10">
    <name type="scientific">Chroococcidiopsis cubana SAG 39.79</name>
    <dbReference type="NCBI Taxonomy" id="388085"/>
    <lineage>
        <taxon>Bacteria</taxon>
        <taxon>Bacillati</taxon>
        <taxon>Cyanobacteriota</taxon>
        <taxon>Cyanophyceae</taxon>
        <taxon>Chroococcidiopsidales</taxon>
        <taxon>Chroococcidiopsidaceae</taxon>
        <taxon>Chroococcidiopsis</taxon>
    </lineage>
</organism>
<evidence type="ECO:0000256" key="1">
    <source>
        <dbReference type="ARBA" id="ARBA00004651"/>
    </source>
</evidence>
<dbReference type="InterPro" id="IPR051125">
    <property type="entry name" value="ABC-4/HrtB_transporter"/>
</dbReference>
<dbReference type="InterPro" id="IPR003838">
    <property type="entry name" value="ABC3_permease_C"/>
</dbReference>
<evidence type="ECO:0000256" key="3">
    <source>
        <dbReference type="ARBA" id="ARBA00022475"/>
    </source>
</evidence>
<keyword evidence="10" id="KW-1185">Reference proteome</keyword>
<dbReference type="EMBL" id="RSCK01000066">
    <property type="protein sequence ID" value="RUT06852.1"/>
    <property type="molecule type" value="Genomic_DNA"/>
</dbReference>
<dbReference type="PANTHER" id="PTHR43738">
    <property type="entry name" value="ABC TRANSPORTER, MEMBRANE PROTEIN"/>
    <property type="match status" value="1"/>
</dbReference>
<protein>
    <submittedName>
        <fullName evidence="9">ABC transporter</fullName>
    </submittedName>
</protein>
<keyword evidence="3" id="KW-1003">Cell membrane</keyword>
<dbReference type="Pfam" id="PF02687">
    <property type="entry name" value="FtsX"/>
    <property type="match status" value="1"/>
</dbReference>
<comment type="caution">
    <text evidence="9">The sequence shown here is derived from an EMBL/GenBank/DDBJ whole genome shotgun (WGS) entry which is preliminary data.</text>
</comment>
<evidence type="ECO:0000259" key="8">
    <source>
        <dbReference type="Pfam" id="PF02687"/>
    </source>
</evidence>
<feature type="domain" description="ABC3 transporter permease C-terminal" evidence="8">
    <location>
        <begin position="272"/>
        <end position="379"/>
    </location>
</feature>
<evidence type="ECO:0000256" key="5">
    <source>
        <dbReference type="ARBA" id="ARBA00022989"/>
    </source>
</evidence>
<dbReference type="PANTHER" id="PTHR43738:SF1">
    <property type="entry name" value="HEMIN TRANSPORT SYSTEM PERMEASE PROTEIN HRTB-RELATED"/>
    <property type="match status" value="1"/>
</dbReference>
<keyword evidence="4 7" id="KW-0812">Transmembrane</keyword>
<keyword evidence="2" id="KW-0813">Transport</keyword>
<dbReference type="NCBIfam" id="TIGR01185">
    <property type="entry name" value="devC"/>
    <property type="match status" value="1"/>
</dbReference>
<sequence>MLPPRHTPLAWFNLTHEKRRLLTAVAGVSFAVLLMFIFQGFENALYDSQVQLLKRLNGEILIVNRLKYNMFVPEQFARRRLYQAQTFEGVVAAYPFYTTTGDWKNPQTKTIRPLRVIAFNPDDPVLPLPGILQNREALKLPWTALIDDQSRSEVGSIAPGTVTELSEQQIRLVGTFSLGTDFASGNGNVVISDQNFLRYFANLAPEEDSRTLNTVDIGLLKVAENADVDAIASALRQQLPQDVAVWTKAEFVQKELSYWQENTAIGFVFSLLTTMVFFVGIILVYQILYTDVAEHWAEYATLKAIGYSNFHLLGIVLQESVILVFFGFVPGFFISLGLYSLTASSTGLLMQMTWERAINILIATFIMCLISGAIAVRKVQATDPAEVFGS</sequence>
<keyword evidence="5 7" id="KW-1133">Transmembrane helix</keyword>
<comment type="subcellular location">
    <subcellularLocation>
        <location evidence="1">Cell membrane</location>
        <topology evidence="1">Multi-pass membrane protein</topology>
    </subcellularLocation>
</comment>
<keyword evidence="6 7" id="KW-0472">Membrane</keyword>
<evidence type="ECO:0000256" key="7">
    <source>
        <dbReference type="SAM" id="Phobius"/>
    </source>
</evidence>
<dbReference type="InterPro" id="IPR005891">
    <property type="entry name" value="DevC"/>
</dbReference>
<evidence type="ECO:0000256" key="6">
    <source>
        <dbReference type="ARBA" id="ARBA00023136"/>
    </source>
</evidence>
<feature type="transmembrane region" description="Helical" evidence="7">
    <location>
        <begin position="264"/>
        <end position="289"/>
    </location>
</feature>
<dbReference type="GO" id="GO:0005886">
    <property type="term" value="C:plasma membrane"/>
    <property type="evidence" value="ECO:0007669"/>
    <property type="project" value="UniProtKB-SubCell"/>
</dbReference>
<proteinExistence type="predicted"/>
<accession>A0AB37UEB5</accession>
<gene>
    <name evidence="9" type="ORF">DSM107010_52310</name>
</gene>
<dbReference type="PIRSF" id="PIRSF031773">
    <property type="entry name" value="DevC"/>
    <property type="match status" value="1"/>
</dbReference>
<feature type="transmembrane region" description="Helical" evidence="7">
    <location>
        <begin position="21"/>
        <end position="41"/>
    </location>
</feature>
<dbReference type="AlphaFoldDB" id="A0AB37UEB5"/>
<reference evidence="9 10" key="1">
    <citation type="journal article" date="2019" name="Genome Biol. Evol.">
        <title>Day and night: Metabolic profiles and evolutionary relationships of six axenic non-marine cyanobacteria.</title>
        <authorList>
            <person name="Will S.E."/>
            <person name="Henke P."/>
            <person name="Boedeker C."/>
            <person name="Huang S."/>
            <person name="Brinkmann H."/>
            <person name="Rohde M."/>
            <person name="Jarek M."/>
            <person name="Friedl T."/>
            <person name="Seufert S."/>
            <person name="Schumacher M."/>
            <person name="Overmann J."/>
            <person name="Neumann-Schaal M."/>
            <person name="Petersen J."/>
        </authorList>
    </citation>
    <scope>NUCLEOTIDE SEQUENCE [LARGE SCALE GENOMIC DNA]</scope>
    <source>
        <strain evidence="9 10">SAG 39.79</strain>
    </source>
</reference>
<name>A0AB37UEB5_9CYAN</name>
<evidence type="ECO:0000313" key="10">
    <source>
        <dbReference type="Proteomes" id="UP000282574"/>
    </source>
</evidence>